<keyword evidence="3" id="KW-1185">Reference proteome</keyword>
<evidence type="ECO:0000256" key="1">
    <source>
        <dbReference type="SAM" id="MobiDB-lite"/>
    </source>
</evidence>
<evidence type="ECO:0000313" key="2">
    <source>
        <dbReference type="EMBL" id="GAA2212515.1"/>
    </source>
</evidence>
<accession>A0ABP5PLG0</accession>
<dbReference type="EMBL" id="BAAAQX010000027">
    <property type="protein sequence ID" value="GAA2212515.1"/>
    <property type="molecule type" value="Genomic_DNA"/>
</dbReference>
<name>A0ABP5PLG0_9ACTN</name>
<organism evidence="2 3">
    <name type="scientific">Nonomuraea monospora</name>
    <dbReference type="NCBI Taxonomy" id="568818"/>
    <lineage>
        <taxon>Bacteria</taxon>
        <taxon>Bacillati</taxon>
        <taxon>Actinomycetota</taxon>
        <taxon>Actinomycetes</taxon>
        <taxon>Streptosporangiales</taxon>
        <taxon>Streptosporangiaceae</taxon>
        <taxon>Nonomuraea</taxon>
    </lineage>
</organism>
<proteinExistence type="predicted"/>
<evidence type="ECO:0000313" key="3">
    <source>
        <dbReference type="Proteomes" id="UP001499843"/>
    </source>
</evidence>
<comment type="caution">
    <text evidence="2">The sequence shown here is derived from an EMBL/GenBank/DDBJ whole genome shotgun (WGS) entry which is preliminary data.</text>
</comment>
<sequence length="54" mass="5651">MTDGYATMEMSTKAGARWRNPAMLTPGSPTDGRGTATSTHARSGDVPVGNTWPV</sequence>
<gene>
    <name evidence="2" type="ORF">GCM10009850_079770</name>
</gene>
<feature type="region of interest" description="Disordered" evidence="1">
    <location>
        <begin position="1"/>
        <end position="54"/>
    </location>
</feature>
<reference evidence="3" key="1">
    <citation type="journal article" date="2019" name="Int. J. Syst. Evol. Microbiol.">
        <title>The Global Catalogue of Microorganisms (GCM) 10K type strain sequencing project: providing services to taxonomists for standard genome sequencing and annotation.</title>
        <authorList>
            <consortium name="The Broad Institute Genomics Platform"/>
            <consortium name="The Broad Institute Genome Sequencing Center for Infectious Disease"/>
            <person name="Wu L."/>
            <person name="Ma J."/>
        </authorList>
    </citation>
    <scope>NUCLEOTIDE SEQUENCE [LARGE SCALE GENOMIC DNA]</scope>
    <source>
        <strain evidence="3">JCM 16114</strain>
    </source>
</reference>
<dbReference type="Proteomes" id="UP001499843">
    <property type="component" value="Unassembled WGS sequence"/>
</dbReference>
<protein>
    <submittedName>
        <fullName evidence="2">Uncharacterized protein</fullName>
    </submittedName>
</protein>